<comment type="caution">
    <text evidence="3">The sequence shown here is derived from an EMBL/GenBank/DDBJ whole genome shotgun (WGS) entry which is preliminary data.</text>
</comment>
<dbReference type="PANTHER" id="PTHR33542:SF3">
    <property type="entry name" value="SIROHYDROCHLORIN FERROCHELATASE, CHLOROPLASTIC"/>
    <property type="match status" value="1"/>
</dbReference>
<keyword evidence="2" id="KW-0456">Lyase</keyword>
<dbReference type="GO" id="GO:0046872">
    <property type="term" value="F:metal ion binding"/>
    <property type="evidence" value="ECO:0007669"/>
    <property type="project" value="UniProtKB-KW"/>
</dbReference>
<evidence type="ECO:0000313" key="3">
    <source>
        <dbReference type="EMBL" id="MYM87666.1"/>
    </source>
</evidence>
<dbReference type="InterPro" id="IPR002762">
    <property type="entry name" value="CbiX-like"/>
</dbReference>
<organism evidence="3 4">
    <name type="scientific">Duganella vulcania</name>
    <dbReference type="NCBI Taxonomy" id="2692166"/>
    <lineage>
        <taxon>Bacteria</taxon>
        <taxon>Pseudomonadati</taxon>
        <taxon>Pseudomonadota</taxon>
        <taxon>Betaproteobacteria</taxon>
        <taxon>Burkholderiales</taxon>
        <taxon>Oxalobacteraceae</taxon>
        <taxon>Telluria group</taxon>
        <taxon>Duganella</taxon>
    </lineage>
</organism>
<dbReference type="CDD" id="cd03416">
    <property type="entry name" value="CbiX_SirB_N"/>
    <property type="match status" value="1"/>
</dbReference>
<dbReference type="AlphaFoldDB" id="A0A845G3N9"/>
<dbReference type="PANTHER" id="PTHR33542">
    <property type="entry name" value="SIROHYDROCHLORIN FERROCHELATASE, CHLOROPLASTIC"/>
    <property type="match status" value="1"/>
</dbReference>
<dbReference type="InterPro" id="IPR050963">
    <property type="entry name" value="Sirohydro_Cobaltochel/CbiX"/>
</dbReference>
<evidence type="ECO:0000256" key="2">
    <source>
        <dbReference type="ARBA" id="ARBA00023239"/>
    </source>
</evidence>
<protein>
    <submittedName>
        <fullName evidence="3">Cobalamin biosynthesis protein CbiX</fullName>
    </submittedName>
</protein>
<reference evidence="3 4" key="1">
    <citation type="submission" date="2020-01" db="EMBL/GenBank/DDBJ databases">
        <title>Novel species isolated from a subtropical stream in China.</title>
        <authorList>
            <person name="Lu H."/>
        </authorList>
    </citation>
    <scope>NUCLEOTIDE SEQUENCE [LARGE SCALE GENOMIC DNA]</scope>
    <source>
        <strain evidence="3 4">FT82W</strain>
    </source>
</reference>
<dbReference type="Proteomes" id="UP000470302">
    <property type="component" value="Unassembled WGS sequence"/>
</dbReference>
<dbReference type="RefSeq" id="WP_161096787.1">
    <property type="nucleotide sequence ID" value="NZ_WWCW01000028.1"/>
</dbReference>
<proteinExistence type="predicted"/>
<dbReference type="EMBL" id="WWCW01000028">
    <property type="protein sequence ID" value="MYM87666.1"/>
    <property type="molecule type" value="Genomic_DNA"/>
</dbReference>
<dbReference type="Gene3D" id="3.40.50.1400">
    <property type="match status" value="1"/>
</dbReference>
<evidence type="ECO:0000313" key="4">
    <source>
        <dbReference type="Proteomes" id="UP000470302"/>
    </source>
</evidence>
<keyword evidence="1" id="KW-0479">Metal-binding</keyword>
<gene>
    <name evidence="3" type="ORF">GTP91_10785</name>
</gene>
<evidence type="ECO:0000256" key="1">
    <source>
        <dbReference type="ARBA" id="ARBA00022723"/>
    </source>
</evidence>
<dbReference type="Pfam" id="PF01903">
    <property type="entry name" value="CbiX"/>
    <property type="match status" value="1"/>
</dbReference>
<dbReference type="SUPFAM" id="SSF53800">
    <property type="entry name" value="Chelatase"/>
    <property type="match status" value="1"/>
</dbReference>
<dbReference type="GO" id="GO:0016829">
    <property type="term" value="F:lyase activity"/>
    <property type="evidence" value="ECO:0007669"/>
    <property type="project" value="UniProtKB-KW"/>
</dbReference>
<sequence>MTKQALILFAHGARAASWAAPFERLRELTQARTPGVRVSLAFLELMTPQLPALVAELIADGIAQITVVPVFLGQGGHVLRDLPLMIDQLRIDHPQASINVVEAAGENAAVLNALSDYCVASLSAQAAPD</sequence>
<name>A0A845G3N9_9BURK</name>
<accession>A0A845G3N9</accession>